<dbReference type="GO" id="GO:0004519">
    <property type="term" value="F:endonuclease activity"/>
    <property type="evidence" value="ECO:0007669"/>
    <property type="project" value="InterPro"/>
</dbReference>
<sequence length="92" mass="10918">MKLIGKDVLYKFTSLYAEVRSQIDSWEAETEVAQWETPLDIKRRYATASFLKNSQVVFNIKGNKYRLLVKVNYENKIVLIIKAGTHKEYMRW</sequence>
<evidence type="ECO:0000313" key="1">
    <source>
        <dbReference type="EMBL" id="KKP36865.1"/>
    </source>
</evidence>
<dbReference type="EMBL" id="LBOK01000011">
    <property type="protein sequence ID" value="KKP36865.1"/>
    <property type="molecule type" value="Genomic_DNA"/>
</dbReference>
<dbReference type="InterPro" id="IPR018669">
    <property type="entry name" value="Toxin_HigB"/>
</dbReference>
<dbReference type="GO" id="GO:0003723">
    <property type="term" value="F:RNA binding"/>
    <property type="evidence" value="ECO:0007669"/>
    <property type="project" value="InterPro"/>
</dbReference>
<dbReference type="Proteomes" id="UP000034349">
    <property type="component" value="Unassembled WGS sequence"/>
</dbReference>
<evidence type="ECO:0008006" key="3">
    <source>
        <dbReference type="Google" id="ProtNLM"/>
    </source>
</evidence>
<proteinExistence type="predicted"/>
<name>A0A0G0BDC1_9BACT</name>
<comment type="caution">
    <text evidence="1">The sequence shown here is derived from an EMBL/GenBank/DDBJ whole genome shotgun (WGS) entry which is preliminary data.</text>
</comment>
<dbReference type="PATRIC" id="fig|1618475.3.peg.174"/>
<dbReference type="Pfam" id="PF09907">
    <property type="entry name" value="HigB_toxin"/>
    <property type="match status" value="1"/>
</dbReference>
<evidence type="ECO:0000313" key="2">
    <source>
        <dbReference type="Proteomes" id="UP000034349"/>
    </source>
</evidence>
<accession>A0A0G0BDC1</accession>
<reference evidence="1 2" key="1">
    <citation type="journal article" date="2015" name="Nature">
        <title>rRNA introns, odd ribosomes, and small enigmatic genomes across a large radiation of phyla.</title>
        <authorList>
            <person name="Brown C.T."/>
            <person name="Hug L.A."/>
            <person name="Thomas B.C."/>
            <person name="Sharon I."/>
            <person name="Castelle C.J."/>
            <person name="Singh A."/>
            <person name="Wilkins M.J."/>
            <person name="Williams K.H."/>
            <person name="Banfield J.F."/>
        </authorList>
    </citation>
    <scope>NUCLEOTIDE SEQUENCE [LARGE SCALE GENOMIC DNA]</scope>
</reference>
<protein>
    <recommendedName>
        <fullName evidence="3">Toxin-antitoxin system, toxin component, RelE family</fullName>
    </recommendedName>
</protein>
<dbReference type="AlphaFoldDB" id="A0A0G0BDC1"/>
<dbReference type="GO" id="GO:0110001">
    <property type="term" value="C:toxin-antitoxin complex"/>
    <property type="evidence" value="ECO:0007669"/>
    <property type="project" value="InterPro"/>
</dbReference>
<gene>
    <name evidence="1" type="ORF">UR23_C0011G0003</name>
</gene>
<organism evidence="1 2">
    <name type="scientific">Candidatus Roizmanbacteria bacterium GW2011_GWA2_32_13</name>
    <dbReference type="NCBI Taxonomy" id="1618475"/>
    <lineage>
        <taxon>Bacteria</taxon>
        <taxon>Candidatus Roizmaniibacteriota</taxon>
    </lineage>
</organism>